<comment type="caution">
    <text evidence="1">The sequence shown here is derived from an EMBL/GenBank/DDBJ whole genome shotgun (WGS) entry which is preliminary data.</text>
</comment>
<dbReference type="EMBL" id="LLZG01000301">
    <property type="protein sequence ID" value="KUL30350.1"/>
    <property type="molecule type" value="Genomic_DNA"/>
</dbReference>
<sequence length="83" mass="8999">MPHFATEPVPARIPATASPPTAEMNLSLVQPYLAPVLLTHVLACGFTDRRTGLDLDGDPSKGRGADCIPELRRLRDTRSTCSR</sequence>
<reference evidence="2" key="1">
    <citation type="submission" date="2015-10" db="EMBL/GenBank/DDBJ databases">
        <authorList>
            <person name="Ju K.-S."/>
            <person name="Doroghazi J.R."/>
            <person name="Metcalf W.W."/>
        </authorList>
    </citation>
    <scope>NUCLEOTIDE SEQUENCE [LARGE SCALE GENOMIC DNA]</scope>
    <source>
        <strain evidence="2">NRRL 3151</strain>
    </source>
</reference>
<gene>
    <name evidence="1" type="ORF">ADL12_27285</name>
</gene>
<name>A0A101JNU4_9ACTN</name>
<proteinExistence type="predicted"/>
<evidence type="ECO:0000313" key="2">
    <source>
        <dbReference type="Proteomes" id="UP000053923"/>
    </source>
</evidence>
<organism evidence="1 2">
    <name type="scientific">Streptomyces regalis</name>
    <dbReference type="NCBI Taxonomy" id="68262"/>
    <lineage>
        <taxon>Bacteria</taxon>
        <taxon>Bacillati</taxon>
        <taxon>Actinomycetota</taxon>
        <taxon>Actinomycetes</taxon>
        <taxon>Kitasatosporales</taxon>
        <taxon>Streptomycetaceae</taxon>
        <taxon>Streptomyces</taxon>
    </lineage>
</organism>
<keyword evidence="2" id="KW-1185">Reference proteome</keyword>
<accession>A0A101JNU4</accession>
<dbReference type="Proteomes" id="UP000053923">
    <property type="component" value="Unassembled WGS sequence"/>
</dbReference>
<protein>
    <submittedName>
        <fullName evidence="1">Uncharacterized protein</fullName>
    </submittedName>
</protein>
<dbReference type="AlphaFoldDB" id="A0A101JNU4"/>
<evidence type="ECO:0000313" key="1">
    <source>
        <dbReference type="EMBL" id="KUL30350.1"/>
    </source>
</evidence>